<proteinExistence type="predicted"/>
<dbReference type="EMBL" id="CP019454">
    <property type="protein sequence ID" value="AUW95160.1"/>
    <property type="molecule type" value="Genomic_DNA"/>
</dbReference>
<keyword evidence="4" id="KW-1185">Reference proteome</keyword>
<evidence type="ECO:0000313" key="4">
    <source>
        <dbReference type="Proteomes" id="UP000325292"/>
    </source>
</evidence>
<name>A0ABM6RUI3_9FIRM</name>
<accession>A0ABM6RUI3</accession>
<gene>
    <name evidence="3" type="ORF">BXT84_15340</name>
</gene>
<protein>
    <submittedName>
        <fullName evidence="3">Uncharacterized protein</fullName>
    </submittedName>
</protein>
<keyword evidence="2" id="KW-0812">Transmembrane</keyword>
<feature type="transmembrane region" description="Helical" evidence="2">
    <location>
        <begin position="34"/>
        <end position="50"/>
    </location>
</feature>
<evidence type="ECO:0000256" key="2">
    <source>
        <dbReference type="SAM" id="Phobius"/>
    </source>
</evidence>
<feature type="transmembrane region" description="Helical" evidence="2">
    <location>
        <begin position="12"/>
        <end position="28"/>
    </location>
</feature>
<evidence type="ECO:0000256" key="1">
    <source>
        <dbReference type="SAM" id="MobiDB-lite"/>
    </source>
</evidence>
<feature type="region of interest" description="Disordered" evidence="1">
    <location>
        <begin position="56"/>
        <end position="77"/>
    </location>
</feature>
<feature type="compositionally biased region" description="Polar residues" evidence="1">
    <location>
        <begin position="68"/>
        <end position="77"/>
    </location>
</feature>
<organism evidence="3 4">
    <name type="scientific">Sulfobacillus thermotolerans</name>
    <dbReference type="NCBI Taxonomy" id="338644"/>
    <lineage>
        <taxon>Bacteria</taxon>
        <taxon>Bacillati</taxon>
        <taxon>Bacillota</taxon>
        <taxon>Clostridia</taxon>
        <taxon>Eubacteriales</taxon>
        <taxon>Clostridiales Family XVII. Incertae Sedis</taxon>
        <taxon>Sulfobacillus</taxon>
    </lineage>
</organism>
<keyword evidence="2" id="KW-1133">Transmembrane helix</keyword>
<dbReference type="Proteomes" id="UP000325292">
    <property type="component" value="Chromosome"/>
</dbReference>
<sequence>MRWTMKTLRRSVWTAGSVAIFLVAMLLMFWTIDILPLVLFGGMIIVYASLSSQQNHKRKTVLHPPQPVENSQKGNIS</sequence>
<reference evidence="3 4" key="1">
    <citation type="journal article" date="2019" name="Sci. Rep.">
        <title>Sulfobacillus thermotolerans: new insights into resistance and metabolic capacities of acidophilic chemolithotrophs.</title>
        <authorList>
            <person name="Panyushkina A.E."/>
            <person name="Babenko V.V."/>
            <person name="Nikitina A.S."/>
            <person name="Selezneva O.V."/>
            <person name="Tsaplina I.A."/>
            <person name="Letarova M.A."/>
            <person name="Kostryukova E.S."/>
            <person name="Letarov A.V."/>
        </authorList>
    </citation>
    <scope>NUCLEOTIDE SEQUENCE [LARGE SCALE GENOMIC DNA]</scope>
    <source>
        <strain evidence="3 4">Kr1</strain>
    </source>
</reference>
<keyword evidence="2" id="KW-0472">Membrane</keyword>
<evidence type="ECO:0000313" key="3">
    <source>
        <dbReference type="EMBL" id="AUW95160.1"/>
    </source>
</evidence>